<dbReference type="SUPFAM" id="SSF56399">
    <property type="entry name" value="ADP-ribosylation"/>
    <property type="match status" value="1"/>
</dbReference>
<proteinExistence type="predicted"/>
<dbReference type="GO" id="GO:0005634">
    <property type="term" value="C:nucleus"/>
    <property type="evidence" value="ECO:0007669"/>
    <property type="project" value="TreeGrafter"/>
</dbReference>
<dbReference type="GO" id="GO:1990404">
    <property type="term" value="F:NAD+-protein mono-ADP-ribosyltransferase activity"/>
    <property type="evidence" value="ECO:0007669"/>
    <property type="project" value="TreeGrafter"/>
</dbReference>
<protein>
    <recommendedName>
        <fullName evidence="1">PARP catalytic domain-containing protein</fullName>
    </recommendedName>
</protein>
<dbReference type="Proteomes" id="UP001152888">
    <property type="component" value="Unassembled WGS sequence"/>
</dbReference>
<dbReference type="Gene3D" id="3.90.228.10">
    <property type="match status" value="1"/>
</dbReference>
<feature type="domain" description="PARP catalytic" evidence="1">
    <location>
        <begin position="74"/>
        <end position="169"/>
    </location>
</feature>
<evidence type="ECO:0000313" key="3">
    <source>
        <dbReference type="Proteomes" id="UP001152888"/>
    </source>
</evidence>
<evidence type="ECO:0000259" key="1">
    <source>
        <dbReference type="Pfam" id="PF00644"/>
    </source>
</evidence>
<dbReference type="InterPro" id="IPR012317">
    <property type="entry name" value="Poly(ADP-ribose)pol_cat_dom"/>
</dbReference>
<comment type="caution">
    <text evidence="2">The sequence shown here is derived from an EMBL/GenBank/DDBJ whole genome shotgun (WGS) entry which is preliminary data.</text>
</comment>
<keyword evidence="3" id="KW-1185">Reference proteome</keyword>
<dbReference type="AlphaFoldDB" id="A0A9P0K2U4"/>
<organism evidence="2 3">
    <name type="scientific">Acanthoscelides obtectus</name>
    <name type="common">Bean weevil</name>
    <name type="synonym">Bruchus obtectus</name>
    <dbReference type="NCBI Taxonomy" id="200917"/>
    <lineage>
        <taxon>Eukaryota</taxon>
        <taxon>Metazoa</taxon>
        <taxon>Ecdysozoa</taxon>
        <taxon>Arthropoda</taxon>
        <taxon>Hexapoda</taxon>
        <taxon>Insecta</taxon>
        <taxon>Pterygota</taxon>
        <taxon>Neoptera</taxon>
        <taxon>Endopterygota</taxon>
        <taxon>Coleoptera</taxon>
        <taxon>Polyphaga</taxon>
        <taxon>Cucujiformia</taxon>
        <taxon>Chrysomeloidea</taxon>
        <taxon>Chrysomelidae</taxon>
        <taxon>Bruchinae</taxon>
        <taxon>Bruchini</taxon>
        <taxon>Acanthoscelides</taxon>
    </lineage>
</organism>
<gene>
    <name evidence="2" type="ORF">ACAOBT_LOCUS6356</name>
</gene>
<reference evidence="2" key="1">
    <citation type="submission" date="2022-03" db="EMBL/GenBank/DDBJ databases">
        <authorList>
            <person name="Sayadi A."/>
        </authorList>
    </citation>
    <scope>NUCLEOTIDE SEQUENCE</scope>
</reference>
<dbReference type="PANTHER" id="PTHR45740">
    <property type="entry name" value="POLY [ADP-RIBOSE] POLYMERASE"/>
    <property type="match status" value="1"/>
</dbReference>
<accession>A0A9P0K2U4</accession>
<dbReference type="EMBL" id="CAKOFQ010006725">
    <property type="protein sequence ID" value="CAH1965478.1"/>
    <property type="molecule type" value="Genomic_DNA"/>
</dbReference>
<sequence length="228" mass="25883">MACALDVADLFRRLGLQDNKGFVIKIRRDVMIVEEIISAAGNIGYRTADFDFSKPYTTMDNTSLLRARFSGIPNIRRILRIQNPYLYAAFLLKKQQKGGTATVEELFHGTRTENVDSICTNNLNYRLRGRYGHLGNKYGNGVSFSPTIGYAKTFPRRVDGEKAMFIVRVIKQGYCTGSLGLQIPPPGIDTSISRDRNVWVKYCDNEFYPAYVAYYSSNDRRLPIGMLF</sequence>
<dbReference type="OrthoDB" id="6133115at2759"/>
<evidence type="ECO:0000313" key="2">
    <source>
        <dbReference type="EMBL" id="CAH1965478.1"/>
    </source>
</evidence>
<name>A0A9P0K2U4_ACAOB</name>
<dbReference type="Pfam" id="PF00644">
    <property type="entry name" value="PARP"/>
    <property type="match status" value="1"/>
</dbReference>
<dbReference type="GO" id="GO:0003950">
    <property type="term" value="F:NAD+ poly-ADP-ribosyltransferase activity"/>
    <property type="evidence" value="ECO:0007669"/>
    <property type="project" value="InterPro"/>
</dbReference>
<dbReference type="InterPro" id="IPR051712">
    <property type="entry name" value="ARTD-AVP"/>
</dbReference>
<dbReference type="PANTHER" id="PTHR45740:SF2">
    <property type="entry name" value="POLY [ADP-RIBOSE] POLYMERASE"/>
    <property type="match status" value="1"/>
</dbReference>